<dbReference type="GO" id="GO:0008206">
    <property type="term" value="P:bile acid metabolic process"/>
    <property type="evidence" value="ECO:0007669"/>
    <property type="project" value="UniProtKB-ARBA"/>
</dbReference>
<dbReference type="PANTHER" id="PTHR42760:SF115">
    <property type="entry name" value="3-OXOACYL-[ACYL-CARRIER-PROTEIN] REDUCTASE FABG"/>
    <property type="match status" value="1"/>
</dbReference>
<dbReference type="SUPFAM" id="SSF51735">
    <property type="entry name" value="NAD(P)-binding Rossmann-fold domains"/>
    <property type="match status" value="1"/>
</dbReference>
<dbReference type="InterPro" id="IPR020904">
    <property type="entry name" value="Sc_DH/Rdtase_CS"/>
</dbReference>
<dbReference type="Proteomes" id="UP000007177">
    <property type="component" value="Chromosome"/>
</dbReference>
<dbReference type="HOGENOM" id="CLU_010194_1_0_9"/>
<dbReference type="InterPro" id="IPR036291">
    <property type="entry name" value="NAD(P)-bd_dom_sf"/>
</dbReference>
<comment type="similarity">
    <text evidence="1">Belongs to the short-chain dehydrogenases/reductases (SDR) family.</text>
</comment>
<proteinExistence type="inferred from homology"/>
<dbReference type="CDD" id="cd05233">
    <property type="entry name" value="SDR_c"/>
    <property type="match status" value="1"/>
</dbReference>
<dbReference type="PRINTS" id="PR00081">
    <property type="entry name" value="GDHRDH"/>
</dbReference>
<dbReference type="OrthoDB" id="9803333at2"/>
<dbReference type="EC" id="1.1.1.100" evidence="3"/>
<keyword evidence="4" id="KW-1185">Reference proteome</keyword>
<protein>
    <submittedName>
        <fullName evidence="3">3-oxoacyl-[acyl-carrier-protein] reductase FabG9</fullName>
        <ecNumber evidence="3">1.1.1.100</ecNumber>
    </submittedName>
</protein>
<dbReference type="eggNOG" id="COG1028">
    <property type="taxonomic scope" value="Bacteria"/>
</dbReference>
<dbReference type="AlphaFoldDB" id="H6LD65"/>
<evidence type="ECO:0000313" key="3">
    <source>
        <dbReference type="EMBL" id="AFA49110.1"/>
    </source>
</evidence>
<dbReference type="PANTHER" id="PTHR42760">
    <property type="entry name" value="SHORT-CHAIN DEHYDROGENASES/REDUCTASES FAMILY MEMBER"/>
    <property type="match status" value="1"/>
</dbReference>
<dbReference type="KEGG" id="awo:Awo_c23370"/>
<dbReference type="InterPro" id="IPR002347">
    <property type="entry name" value="SDR_fam"/>
</dbReference>
<organism evidence="3 4">
    <name type="scientific">Acetobacterium woodii (strain ATCC 29683 / DSM 1030 / JCM 2381 / KCTC 1655 / WB1)</name>
    <dbReference type="NCBI Taxonomy" id="931626"/>
    <lineage>
        <taxon>Bacteria</taxon>
        <taxon>Bacillati</taxon>
        <taxon>Bacillota</taxon>
        <taxon>Clostridia</taxon>
        <taxon>Eubacteriales</taxon>
        <taxon>Eubacteriaceae</taxon>
        <taxon>Acetobacterium</taxon>
    </lineage>
</organism>
<reference evidence="3 4" key="2">
    <citation type="journal article" date="2012" name="PLoS ONE">
        <title>An ancient pathway combining carbon dioxide fixation with the generation and utilization of a sodium ion gradient for ATP synthesis.</title>
        <authorList>
            <person name="Poehlein A."/>
            <person name="Schmidt S."/>
            <person name="Kaster A.K."/>
            <person name="Goenrich M."/>
            <person name="Vollmers J."/>
            <person name="Thurmer A."/>
            <person name="Bertsch J."/>
            <person name="Schuchmann K."/>
            <person name="Voigt B."/>
            <person name="Hecker M."/>
            <person name="Daniel R."/>
            <person name="Thauer R.K."/>
            <person name="Gottschalk G."/>
            <person name="Muller V."/>
        </authorList>
    </citation>
    <scope>NUCLEOTIDE SEQUENCE [LARGE SCALE GENOMIC DNA]</scope>
    <source>
        <strain evidence="4">ATCC 29683 / DSM 1030 / JCM 2381 / KCTC 1655 / WB1</strain>
    </source>
</reference>
<sequence>MRLENKVTLITGAGSGIGRAMAKVFAQEGAIVVIVDLIESAAKSVCQEIEDLGAQCAWFTGNVVSKEEVDNFVNKTLERFGRIDILVNNAGIMGPASGSSFSVFESSLADFEQMIDVNLISVFIVSQRVMQEMAKQGGGKVINMSSIYGTVTNYDRAGYTTSKGGVVALTRSMALDAIKRNINVNVISPGYVNSPRIVERLKDPKWYDELIVKGLPIGRVCELEEIAYAALFLAGSESNYFVGQNFLIDGGWTLR</sequence>
<gene>
    <name evidence="3" type="primary">fabG9</name>
    <name evidence="3" type="ordered locus">Awo_c23370</name>
</gene>
<dbReference type="PRINTS" id="PR00080">
    <property type="entry name" value="SDRFAMILY"/>
</dbReference>
<dbReference type="Gene3D" id="3.40.50.720">
    <property type="entry name" value="NAD(P)-binding Rossmann-like Domain"/>
    <property type="match status" value="1"/>
</dbReference>
<reference evidence="4" key="1">
    <citation type="submission" date="2011-07" db="EMBL/GenBank/DDBJ databases">
        <title>Complete genome sequence of Acetobacterium woodii.</title>
        <authorList>
            <person name="Poehlein A."/>
            <person name="Schmidt S."/>
            <person name="Kaster A.-K."/>
            <person name="Goenrich M."/>
            <person name="Vollmers J."/>
            <person name="Thuermer A."/>
            <person name="Gottschalk G."/>
            <person name="Thauer R.K."/>
            <person name="Daniel R."/>
            <person name="Mueller V."/>
        </authorList>
    </citation>
    <scope>NUCLEOTIDE SEQUENCE [LARGE SCALE GENOMIC DNA]</scope>
    <source>
        <strain evidence="4">ATCC 29683 / DSM 1030 / JCM 2381 / KCTC 1655 / WB1</strain>
    </source>
</reference>
<evidence type="ECO:0000256" key="1">
    <source>
        <dbReference type="ARBA" id="ARBA00006484"/>
    </source>
</evidence>
<dbReference type="Pfam" id="PF13561">
    <property type="entry name" value="adh_short_C2"/>
    <property type="match status" value="1"/>
</dbReference>
<dbReference type="PROSITE" id="PS00061">
    <property type="entry name" value="ADH_SHORT"/>
    <property type="match status" value="1"/>
</dbReference>
<dbReference type="STRING" id="931626.Awo_c23370"/>
<evidence type="ECO:0000256" key="2">
    <source>
        <dbReference type="ARBA" id="ARBA00023002"/>
    </source>
</evidence>
<dbReference type="RefSeq" id="WP_014356710.1">
    <property type="nucleotide sequence ID" value="NC_016894.1"/>
</dbReference>
<keyword evidence="2 3" id="KW-0560">Oxidoreductase</keyword>
<dbReference type="GO" id="GO:0004316">
    <property type="term" value="F:3-oxoacyl-[acyl-carrier-protein] reductase (NADPH) activity"/>
    <property type="evidence" value="ECO:0007669"/>
    <property type="project" value="UniProtKB-EC"/>
</dbReference>
<dbReference type="FunFam" id="3.40.50.720:FF:000084">
    <property type="entry name" value="Short-chain dehydrogenase reductase"/>
    <property type="match status" value="1"/>
</dbReference>
<evidence type="ECO:0000313" key="4">
    <source>
        <dbReference type="Proteomes" id="UP000007177"/>
    </source>
</evidence>
<dbReference type="EMBL" id="CP002987">
    <property type="protein sequence ID" value="AFA49110.1"/>
    <property type="molecule type" value="Genomic_DNA"/>
</dbReference>
<accession>H6LD65</accession>
<name>H6LD65_ACEWD</name>